<reference evidence="2" key="2">
    <citation type="submission" date="2020-09" db="EMBL/GenBank/DDBJ databases">
        <authorList>
            <person name="Sun Q."/>
            <person name="Zhou Y."/>
        </authorList>
    </citation>
    <scope>NUCLEOTIDE SEQUENCE</scope>
    <source>
        <strain evidence="2">CGMCC 4.7368</strain>
    </source>
</reference>
<gene>
    <name evidence="2" type="ORF">GCM10012289_76400</name>
</gene>
<evidence type="ECO:0000256" key="1">
    <source>
        <dbReference type="SAM" id="MobiDB-lite"/>
    </source>
</evidence>
<dbReference type="RefSeq" id="WP_189129130.1">
    <property type="nucleotide sequence ID" value="NZ_BMNH01000050.1"/>
</dbReference>
<feature type="compositionally biased region" description="Basic and acidic residues" evidence="1">
    <location>
        <begin position="29"/>
        <end position="40"/>
    </location>
</feature>
<evidence type="ECO:0000313" key="2">
    <source>
        <dbReference type="EMBL" id="GGO83281.1"/>
    </source>
</evidence>
<accession>A0A917ZIH9</accession>
<comment type="caution">
    <text evidence="2">The sequence shown here is derived from an EMBL/GenBank/DDBJ whole genome shotgun (WGS) entry which is preliminary data.</text>
</comment>
<evidence type="ECO:0000313" key="3">
    <source>
        <dbReference type="Proteomes" id="UP000646523"/>
    </source>
</evidence>
<organism evidence="2 3">
    <name type="scientific">Nonomuraea cavernae</name>
    <dbReference type="NCBI Taxonomy" id="2045107"/>
    <lineage>
        <taxon>Bacteria</taxon>
        <taxon>Bacillati</taxon>
        <taxon>Actinomycetota</taxon>
        <taxon>Actinomycetes</taxon>
        <taxon>Streptosporangiales</taxon>
        <taxon>Streptosporangiaceae</taxon>
        <taxon>Nonomuraea</taxon>
    </lineage>
</organism>
<name>A0A917ZIH9_9ACTN</name>
<reference evidence="2" key="1">
    <citation type="journal article" date="2014" name="Int. J. Syst. Evol. Microbiol.">
        <title>Complete genome sequence of Corynebacterium casei LMG S-19264T (=DSM 44701T), isolated from a smear-ripened cheese.</title>
        <authorList>
            <consortium name="US DOE Joint Genome Institute (JGI-PGF)"/>
            <person name="Walter F."/>
            <person name="Albersmeier A."/>
            <person name="Kalinowski J."/>
            <person name="Ruckert C."/>
        </authorList>
    </citation>
    <scope>NUCLEOTIDE SEQUENCE</scope>
    <source>
        <strain evidence="2">CGMCC 4.7368</strain>
    </source>
</reference>
<proteinExistence type="predicted"/>
<dbReference type="AlphaFoldDB" id="A0A917ZIH9"/>
<feature type="region of interest" description="Disordered" evidence="1">
    <location>
        <begin position="1"/>
        <end position="20"/>
    </location>
</feature>
<feature type="region of interest" description="Disordered" evidence="1">
    <location>
        <begin position="27"/>
        <end position="62"/>
    </location>
</feature>
<dbReference type="EMBL" id="BMNH01000050">
    <property type="protein sequence ID" value="GGO83281.1"/>
    <property type="molecule type" value="Genomic_DNA"/>
</dbReference>
<keyword evidence="3" id="KW-1185">Reference proteome</keyword>
<protein>
    <submittedName>
        <fullName evidence="2">Uncharacterized protein</fullName>
    </submittedName>
</protein>
<dbReference type="Proteomes" id="UP000646523">
    <property type="component" value="Unassembled WGS sequence"/>
</dbReference>
<sequence>MVTVPGASGEPFDFAVEDTGSDLSLHAVRAGDERRPEPRRSPLVPRMAAAHPAFGMDQLRGR</sequence>